<dbReference type="GO" id="GO:0005524">
    <property type="term" value="F:ATP binding"/>
    <property type="evidence" value="ECO:0007669"/>
    <property type="project" value="UniProtKB-KW"/>
</dbReference>
<dbReference type="OrthoDB" id="9801813at2"/>
<dbReference type="AlphaFoldDB" id="A0A402CWS5"/>
<name>A0A402CWS5_9BACT</name>
<dbReference type="InterPro" id="IPR051396">
    <property type="entry name" value="Bact_Antivir_Def_Nuclease"/>
</dbReference>
<dbReference type="EMBL" id="AP025739">
    <property type="protein sequence ID" value="BDI34219.1"/>
    <property type="molecule type" value="Genomic_DNA"/>
</dbReference>
<dbReference type="InterPro" id="IPR027417">
    <property type="entry name" value="P-loop_NTPase"/>
</dbReference>
<organism evidence="2 3">
    <name type="scientific">Capsulimonas corticalis</name>
    <dbReference type="NCBI Taxonomy" id="2219043"/>
    <lineage>
        <taxon>Bacteria</taxon>
        <taxon>Bacillati</taxon>
        <taxon>Armatimonadota</taxon>
        <taxon>Armatimonadia</taxon>
        <taxon>Capsulimonadales</taxon>
        <taxon>Capsulimonadaceae</taxon>
        <taxon>Capsulimonas</taxon>
    </lineage>
</organism>
<proteinExistence type="predicted"/>
<dbReference type="Proteomes" id="UP000287394">
    <property type="component" value="Chromosome"/>
</dbReference>
<evidence type="ECO:0000313" key="3">
    <source>
        <dbReference type="Proteomes" id="UP000287394"/>
    </source>
</evidence>
<feature type="domain" description="ATPase AAA-type core" evidence="1">
    <location>
        <begin position="184"/>
        <end position="290"/>
    </location>
</feature>
<evidence type="ECO:0000313" key="2">
    <source>
        <dbReference type="EMBL" id="BDI34219.1"/>
    </source>
</evidence>
<accession>A0A402CWS5</accession>
<dbReference type="PANTHER" id="PTHR43581">
    <property type="entry name" value="ATP/GTP PHOSPHATASE"/>
    <property type="match status" value="1"/>
</dbReference>
<reference evidence="2 3" key="1">
    <citation type="journal article" date="2019" name="Int. J. Syst. Evol. Microbiol.">
        <title>Capsulimonas corticalis gen. nov., sp. nov., an aerobic capsulated bacterium, of a novel bacterial order, Capsulimonadales ord. nov., of the class Armatimonadia of the phylum Armatimonadetes.</title>
        <authorList>
            <person name="Li J."/>
            <person name="Kudo C."/>
            <person name="Tonouchi A."/>
        </authorList>
    </citation>
    <scope>NUCLEOTIDE SEQUENCE [LARGE SCALE GENOMIC DNA]</scope>
    <source>
        <strain evidence="2 3">AX-7</strain>
    </source>
</reference>
<gene>
    <name evidence="2" type="ORF">CCAX7_62700</name>
</gene>
<keyword evidence="2" id="KW-0547">Nucleotide-binding</keyword>
<sequence length="351" mass="39456">MLNSLLLRNFTVFPTADLFFGENLNVFVGENGVGKTHILKAAYSVIAVSNELRTRGHSNTPTKAQLQGRLADKLVGVFRAEALGRLASRRLGRERCDIRLQFDEDKYDIAFSFATNSKSEVAIETVPTSWIEASAAYFPTRELMTIFPNFVSVYEGRYLEFEETWRDTCILLGAPPRRGPREGKIRDLLNPLEEAMGGSVDLDKNGRFYLRPNGSQSRIEMPLVAEGHRKLAMLCQLIAVGAFNSGGYLFWDEPEANLNPRLIRAIAKSIVELSTRGIQVFITTHSLFLLRELDILHATNYGRKLQIEFFGLNRTNDGVSVLQSDSLDEIGDIAALDEELQQSDRYLEQIS</sequence>
<protein>
    <submittedName>
        <fullName evidence="2">ATP-binding protein</fullName>
    </submittedName>
</protein>
<dbReference type="Gene3D" id="3.40.50.300">
    <property type="entry name" value="P-loop containing nucleotide triphosphate hydrolases"/>
    <property type="match status" value="2"/>
</dbReference>
<dbReference type="InterPro" id="IPR003959">
    <property type="entry name" value="ATPase_AAA_core"/>
</dbReference>
<keyword evidence="3" id="KW-1185">Reference proteome</keyword>
<dbReference type="PANTHER" id="PTHR43581:SF2">
    <property type="entry name" value="EXCINUCLEASE ATPASE SUBUNIT"/>
    <property type="match status" value="1"/>
</dbReference>
<dbReference type="Pfam" id="PF13304">
    <property type="entry name" value="AAA_21"/>
    <property type="match status" value="1"/>
</dbReference>
<dbReference type="GO" id="GO:0016887">
    <property type="term" value="F:ATP hydrolysis activity"/>
    <property type="evidence" value="ECO:0007669"/>
    <property type="project" value="InterPro"/>
</dbReference>
<dbReference type="RefSeq" id="WP_119321759.1">
    <property type="nucleotide sequence ID" value="NZ_AP025739.1"/>
</dbReference>
<dbReference type="SUPFAM" id="SSF52540">
    <property type="entry name" value="P-loop containing nucleoside triphosphate hydrolases"/>
    <property type="match status" value="1"/>
</dbReference>
<keyword evidence="2" id="KW-0067">ATP-binding</keyword>
<dbReference type="KEGG" id="ccot:CCAX7_62700"/>
<evidence type="ECO:0000259" key="1">
    <source>
        <dbReference type="Pfam" id="PF13304"/>
    </source>
</evidence>